<proteinExistence type="predicted"/>
<protein>
    <submittedName>
        <fullName evidence="2">LysM peptidoglycan-binding domain-containing protein</fullName>
    </submittedName>
</protein>
<dbReference type="Proteomes" id="UP000318359">
    <property type="component" value="Unassembled WGS sequence"/>
</dbReference>
<evidence type="ECO:0000313" key="3">
    <source>
        <dbReference type="Proteomes" id="UP000318359"/>
    </source>
</evidence>
<dbReference type="GO" id="GO:0004222">
    <property type="term" value="F:metalloendopeptidase activity"/>
    <property type="evidence" value="ECO:0007669"/>
    <property type="project" value="TreeGrafter"/>
</dbReference>
<dbReference type="InterPro" id="IPR050570">
    <property type="entry name" value="Cell_wall_metabolism_enzyme"/>
</dbReference>
<dbReference type="SUPFAM" id="SSF51261">
    <property type="entry name" value="Duplicated hybrid motif"/>
    <property type="match status" value="1"/>
</dbReference>
<dbReference type="Gene3D" id="3.10.350.10">
    <property type="entry name" value="LysM domain"/>
    <property type="match status" value="1"/>
</dbReference>
<feature type="domain" description="LysM" evidence="1">
    <location>
        <begin position="34"/>
        <end position="78"/>
    </location>
</feature>
<dbReference type="InterPro" id="IPR036779">
    <property type="entry name" value="LysM_dom_sf"/>
</dbReference>
<reference evidence="2 3" key="1">
    <citation type="submission" date="2019-02" db="EMBL/GenBank/DDBJ databases">
        <title>Prokaryotic population dynamics and viral predation in marine succession experiment using metagenomics: the confinement effect.</title>
        <authorList>
            <person name="Haro-Moreno J.M."/>
            <person name="Rodriguez-Valera F."/>
            <person name="Lopez-Perez M."/>
        </authorList>
    </citation>
    <scope>NUCLEOTIDE SEQUENCE [LARGE SCALE GENOMIC DNA]</scope>
    <source>
        <strain evidence="2">MED-G167</strain>
    </source>
</reference>
<comment type="caution">
    <text evidence="2">The sequence shown here is derived from an EMBL/GenBank/DDBJ whole genome shotgun (WGS) entry which is preliminary data.</text>
</comment>
<dbReference type="Pfam" id="PF01551">
    <property type="entry name" value="Peptidase_M23"/>
    <property type="match status" value="1"/>
</dbReference>
<evidence type="ECO:0000259" key="1">
    <source>
        <dbReference type="PROSITE" id="PS51782"/>
    </source>
</evidence>
<dbReference type="PANTHER" id="PTHR21666:SF270">
    <property type="entry name" value="MUREIN HYDROLASE ACTIVATOR ENVC"/>
    <property type="match status" value="1"/>
</dbReference>
<dbReference type="PROSITE" id="PS51782">
    <property type="entry name" value="LYSM"/>
    <property type="match status" value="1"/>
</dbReference>
<dbReference type="SMART" id="SM00257">
    <property type="entry name" value="LysM"/>
    <property type="match status" value="1"/>
</dbReference>
<dbReference type="CDD" id="cd00118">
    <property type="entry name" value="LysM"/>
    <property type="match status" value="1"/>
</dbReference>
<dbReference type="InterPro" id="IPR016047">
    <property type="entry name" value="M23ase_b-sheet_dom"/>
</dbReference>
<name>A0A520MCA6_9GAMM</name>
<gene>
    <name evidence="2" type="ORF">EVB00_00455</name>
</gene>
<organism evidence="2 3">
    <name type="scientific">SAR86 cluster bacterium</name>
    <dbReference type="NCBI Taxonomy" id="2030880"/>
    <lineage>
        <taxon>Bacteria</taxon>
        <taxon>Pseudomonadati</taxon>
        <taxon>Pseudomonadota</taxon>
        <taxon>Gammaproteobacteria</taxon>
        <taxon>SAR86 cluster</taxon>
    </lineage>
</organism>
<dbReference type="EMBL" id="SHBM01000003">
    <property type="protein sequence ID" value="RZO18850.1"/>
    <property type="molecule type" value="Genomic_DNA"/>
</dbReference>
<dbReference type="InterPro" id="IPR018392">
    <property type="entry name" value="LysM"/>
</dbReference>
<sequence length="207" mass="23365">MKNLYIFFSILLFSSSCSMIEESIDSLYKEGRSSEYIVKENDTLWSIAIKNNTTPQKIAIRNSLKKPYVIFPGQVLLLSNLNRVNINQTIEPEWSLPTSSSIKRDKEGKFWLIFNGDLGDSVYAVEEGKVVLSGSVLPGYGNFIMIDHGNDYLSLYAHCDELFIKKGDLVSKNQLIASIGSSETNIPKLKFQIRKDGIPINIDNIKF</sequence>
<evidence type="ECO:0000313" key="2">
    <source>
        <dbReference type="EMBL" id="RZO18850.1"/>
    </source>
</evidence>
<dbReference type="PANTHER" id="PTHR21666">
    <property type="entry name" value="PEPTIDASE-RELATED"/>
    <property type="match status" value="1"/>
</dbReference>
<dbReference type="CDD" id="cd12797">
    <property type="entry name" value="M23_peptidase"/>
    <property type="match status" value="1"/>
</dbReference>
<dbReference type="AlphaFoldDB" id="A0A520MCA6"/>
<dbReference type="PROSITE" id="PS51257">
    <property type="entry name" value="PROKAR_LIPOPROTEIN"/>
    <property type="match status" value="1"/>
</dbReference>
<dbReference type="Pfam" id="PF01476">
    <property type="entry name" value="LysM"/>
    <property type="match status" value="1"/>
</dbReference>
<accession>A0A520MCA6</accession>
<dbReference type="Gene3D" id="2.70.70.10">
    <property type="entry name" value="Glucose Permease (Domain IIA)"/>
    <property type="match status" value="1"/>
</dbReference>
<dbReference type="InterPro" id="IPR011055">
    <property type="entry name" value="Dup_hybrid_motif"/>
</dbReference>